<comment type="caution">
    <text evidence="1">The sequence shown here is derived from an EMBL/GenBank/DDBJ whole genome shotgun (WGS) entry which is preliminary data.</text>
</comment>
<evidence type="ECO:0000313" key="1">
    <source>
        <dbReference type="EMBL" id="GAA1694627.1"/>
    </source>
</evidence>
<keyword evidence="2" id="KW-1185">Reference proteome</keyword>
<accession>A0ABP4TVE7</accession>
<dbReference type="EMBL" id="BAAANY010000020">
    <property type="protein sequence ID" value="GAA1694627.1"/>
    <property type="molecule type" value="Genomic_DNA"/>
</dbReference>
<gene>
    <name evidence="1" type="ORF">GCM10009765_49860</name>
</gene>
<proteinExistence type="predicted"/>
<name>A0ABP4TVE7_9ACTN</name>
<sequence length="58" mass="6412">MRLFSAKFLEFAMATDLLDDVTTHRGYRGRHRRTGALTAAVLGVFATLVSARRSSEIA</sequence>
<protein>
    <submittedName>
        <fullName evidence="1">Uncharacterized protein</fullName>
    </submittedName>
</protein>
<dbReference type="Proteomes" id="UP001500618">
    <property type="component" value="Unassembled WGS sequence"/>
</dbReference>
<organism evidence="1 2">
    <name type="scientific">Fodinicola feengrottensis</name>
    <dbReference type="NCBI Taxonomy" id="435914"/>
    <lineage>
        <taxon>Bacteria</taxon>
        <taxon>Bacillati</taxon>
        <taxon>Actinomycetota</taxon>
        <taxon>Actinomycetes</taxon>
        <taxon>Mycobacteriales</taxon>
        <taxon>Fodinicola</taxon>
    </lineage>
</organism>
<reference evidence="2" key="1">
    <citation type="journal article" date="2019" name="Int. J. Syst. Evol. Microbiol.">
        <title>The Global Catalogue of Microorganisms (GCM) 10K type strain sequencing project: providing services to taxonomists for standard genome sequencing and annotation.</title>
        <authorList>
            <consortium name="The Broad Institute Genomics Platform"/>
            <consortium name="The Broad Institute Genome Sequencing Center for Infectious Disease"/>
            <person name="Wu L."/>
            <person name="Ma J."/>
        </authorList>
    </citation>
    <scope>NUCLEOTIDE SEQUENCE [LARGE SCALE GENOMIC DNA]</scope>
    <source>
        <strain evidence="2">JCM 14718</strain>
    </source>
</reference>
<evidence type="ECO:0000313" key="2">
    <source>
        <dbReference type="Proteomes" id="UP001500618"/>
    </source>
</evidence>